<organism evidence="1 2">
    <name type="scientific">Gigaspora margarita</name>
    <dbReference type="NCBI Taxonomy" id="4874"/>
    <lineage>
        <taxon>Eukaryota</taxon>
        <taxon>Fungi</taxon>
        <taxon>Fungi incertae sedis</taxon>
        <taxon>Mucoromycota</taxon>
        <taxon>Glomeromycotina</taxon>
        <taxon>Glomeromycetes</taxon>
        <taxon>Diversisporales</taxon>
        <taxon>Gigasporaceae</taxon>
        <taxon>Gigaspora</taxon>
    </lineage>
</organism>
<dbReference type="Proteomes" id="UP000789901">
    <property type="component" value="Unassembled WGS sequence"/>
</dbReference>
<comment type="caution">
    <text evidence="1">The sequence shown here is derived from an EMBL/GenBank/DDBJ whole genome shotgun (WGS) entry which is preliminary data.</text>
</comment>
<evidence type="ECO:0000313" key="2">
    <source>
        <dbReference type="Proteomes" id="UP000789901"/>
    </source>
</evidence>
<gene>
    <name evidence="1" type="ORF">GMARGA_LOCUS21160</name>
</gene>
<accession>A0ABN7VPR5</accession>
<proteinExistence type="predicted"/>
<sequence length="152" mass="17718">MNIVDSKKSKCDRRKLYRKERQNYEEINDIKVLLIPRSACRFLFEWYHLKKQNIHPNSQRITDTIDLPENLFISLLNKPAALNTTSKLLLQDNTLTLNNILLQDDAQNQSIALLQEDIPLQNDIFQDDIMLQDDILSEDDALAQALIVEIKI</sequence>
<name>A0ABN7VPR5_GIGMA</name>
<reference evidence="1 2" key="1">
    <citation type="submission" date="2021-06" db="EMBL/GenBank/DDBJ databases">
        <authorList>
            <person name="Kallberg Y."/>
            <person name="Tangrot J."/>
            <person name="Rosling A."/>
        </authorList>
    </citation>
    <scope>NUCLEOTIDE SEQUENCE [LARGE SCALE GENOMIC DNA]</scope>
    <source>
        <strain evidence="1 2">120-4 pot B 10/14</strain>
    </source>
</reference>
<protein>
    <submittedName>
        <fullName evidence="1">5691_t:CDS:1</fullName>
    </submittedName>
</protein>
<evidence type="ECO:0000313" key="1">
    <source>
        <dbReference type="EMBL" id="CAG8790563.1"/>
    </source>
</evidence>
<keyword evidence="2" id="KW-1185">Reference proteome</keyword>
<dbReference type="EMBL" id="CAJVQB010019264">
    <property type="protein sequence ID" value="CAG8790563.1"/>
    <property type="molecule type" value="Genomic_DNA"/>
</dbReference>